<evidence type="ECO:0000256" key="2">
    <source>
        <dbReference type="PROSITE-ProRule" id="PRU00708"/>
    </source>
</evidence>
<dbReference type="Pfam" id="PF01535">
    <property type="entry name" value="PPR"/>
    <property type="match status" value="3"/>
</dbReference>
<dbReference type="PANTHER" id="PTHR47926:SF492">
    <property type="entry name" value="DYW DOMAIN-CONTAINING PROTEIN"/>
    <property type="match status" value="1"/>
</dbReference>
<dbReference type="InParanoid" id="A0A251TLM1"/>
<dbReference type="FunFam" id="1.25.40.10:FF:000184">
    <property type="entry name" value="Pentatricopeptide repeat-containing protein, chloroplastic"/>
    <property type="match status" value="1"/>
</dbReference>
<dbReference type="FunFam" id="1.25.40.10:FF:000348">
    <property type="entry name" value="Pentatricopeptide repeat-containing protein chloroplastic"/>
    <property type="match status" value="1"/>
</dbReference>
<dbReference type="GO" id="GO:0003723">
    <property type="term" value="F:RNA binding"/>
    <property type="evidence" value="ECO:0007669"/>
    <property type="project" value="InterPro"/>
</dbReference>
<dbReference type="NCBIfam" id="TIGR00756">
    <property type="entry name" value="PPR"/>
    <property type="match status" value="7"/>
</dbReference>
<accession>A0A251TLM1</accession>
<feature type="repeat" description="PPR" evidence="2">
    <location>
        <begin position="175"/>
        <end position="209"/>
    </location>
</feature>
<evidence type="ECO:0000256" key="1">
    <source>
        <dbReference type="ARBA" id="ARBA00022737"/>
    </source>
</evidence>
<dbReference type="PROSITE" id="PS51375">
    <property type="entry name" value="PPR"/>
    <property type="match status" value="6"/>
</dbReference>
<dbReference type="Proteomes" id="UP000215914">
    <property type="component" value="Chromosome 10"/>
</dbReference>
<dbReference type="AlphaFoldDB" id="A0A251TLM1"/>
<dbReference type="PANTHER" id="PTHR47926">
    <property type="entry name" value="PENTATRICOPEPTIDE REPEAT-CONTAINING PROTEIN"/>
    <property type="match status" value="1"/>
</dbReference>
<dbReference type="OMA" id="DCHHVAK"/>
<dbReference type="Gene3D" id="1.25.40.10">
    <property type="entry name" value="Tetratricopeptide repeat domain"/>
    <property type="match status" value="5"/>
</dbReference>
<keyword evidence="1" id="KW-0677">Repeat</keyword>
<evidence type="ECO:0000313" key="5">
    <source>
        <dbReference type="Proteomes" id="UP000215914"/>
    </source>
</evidence>
<dbReference type="InterPro" id="IPR011990">
    <property type="entry name" value="TPR-like_helical_dom_sf"/>
</dbReference>
<reference evidence="3 5" key="1">
    <citation type="journal article" date="2017" name="Nature">
        <title>The sunflower genome provides insights into oil metabolism, flowering and Asterid evolution.</title>
        <authorList>
            <person name="Badouin H."/>
            <person name="Gouzy J."/>
            <person name="Grassa C.J."/>
            <person name="Murat F."/>
            <person name="Staton S.E."/>
            <person name="Cottret L."/>
            <person name="Lelandais-Briere C."/>
            <person name="Owens G.L."/>
            <person name="Carrere S."/>
            <person name="Mayjonade B."/>
            <person name="Legrand L."/>
            <person name="Gill N."/>
            <person name="Kane N.C."/>
            <person name="Bowers J.E."/>
            <person name="Hubner S."/>
            <person name="Bellec A."/>
            <person name="Berard A."/>
            <person name="Berges H."/>
            <person name="Blanchet N."/>
            <person name="Boniface M.C."/>
            <person name="Brunel D."/>
            <person name="Catrice O."/>
            <person name="Chaidir N."/>
            <person name="Claudel C."/>
            <person name="Donnadieu C."/>
            <person name="Faraut T."/>
            <person name="Fievet G."/>
            <person name="Helmstetter N."/>
            <person name="King M."/>
            <person name="Knapp S.J."/>
            <person name="Lai Z."/>
            <person name="Le Paslier M.C."/>
            <person name="Lippi Y."/>
            <person name="Lorenzon L."/>
            <person name="Mandel J.R."/>
            <person name="Marage G."/>
            <person name="Marchand G."/>
            <person name="Marquand E."/>
            <person name="Bret-Mestries E."/>
            <person name="Morien E."/>
            <person name="Nambeesan S."/>
            <person name="Nguyen T."/>
            <person name="Pegot-Espagnet P."/>
            <person name="Pouilly N."/>
            <person name="Raftis F."/>
            <person name="Sallet E."/>
            <person name="Schiex T."/>
            <person name="Thomas J."/>
            <person name="Vandecasteele C."/>
            <person name="Vares D."/>
            <person name="Vear F."/>
            <person name="Vautrin S."/>
            <person name="Crespi M."/>
            <person name="Mangin B."/>
            <person name="Burke J.M."/>
            <person name="Salse J."/>
            <person name="Munos S."/>
            <person name="Vincourt P."/>
            <person name="Rieseberg L.H."/>
            <person name="Langlade N.B."/>
        </authorList>
    </citation>
    <scope>NUCLEOTIDE SEQUENCE [LARGE SCALE GENOMIC DNA]</scope>
    <source>
        <strain evidence="5">cv. SF193</strain>
        <tissue evidence="3">Leaves</tissue>
    </source>
</reference>
<reference evidence="3" key="3">
    <citation type="submission" date="2020-06" db="EMBL/GenBank/DDBJ databases">
        <title>Helianthus annuus Genome sequencing and assembly Release 2.</title>
        <authorList>
            <person name="Gouzy J."/>
            <person name="Langlade N."/>
            <person name="Munos S."/>
        </authorList>
    </citation>
    <scope>NUCLEOTIDE SEQUENCE</scope>
    <source>
        <tissue evidence="3">Leaves</tissue>
    </source>
</reference>
<feature type="repeat" description="PPR" evidence="2">
    <location>
        <begin position="408"/>
        <end position="442"/>
    </location>
</feature>
<dbReference type="InterPro" id="IPR002885">
    <property type="entry name" value="PPR_rpt"/>
</dbReference>
<protein>
    <submittedName>
        <fullName evidence="4">Putative pentatricopeptide repeat (PPR) superfamily protein</fullName>
    </submittedName>
    <submittedName>
        <fullName evidence="3">Tetratricopeptide-like helical domain superfamily</fullName>
    </submittedName>
</protein>
<name>A0A251TLM1_HELAN</name>
<feature type="repeat" description="PPR" evidence="2">
    <location>
        <begin position="307"/>
        <end position="341"/>
    </location>
</feature>
<gene>
    <name evidence="4" type="ORF">HannXRQ_Chr10g0302811</name>
    <name evidence="3" type="ORF">HanXRQr2_Chr10g0449411</name>
</gene>
<dbReference type="OrthoDB" id="185373at2759"/>
<dbReference type="GO" id="GO:0009451">
    <property type="term" value="P:RNA modification"/>
    <property type="evidence" value="ECO:0000318"/>
    <property type="project" value="GO_Central"/>
</dbReference>
<dbReference type="EMBL" id="CM007899">
    <property type="protein sequence ID" value="OTG11804.1"/>
    <property type="molecule type" value="Genomic_DNA"/>
</dbReference>
<organism evidence="4 5">
    <name type="scientific">Helianthus annuus</name>
    <name type="common">Common sunflower</name>
    <dbReference type="NCBI Taxonomy" id="4232"/>
    <lineage>
        <taxon>Eukaryota</taxon>
        <taxon>Viridiplantae</taxon>
        <taxon>Streptophyta</taxon>
        <taxon>Embryophyta</taxon>
        <taxon>Tracheophyta</taxon>
        <taxon>Spermatophyta</taxon>
        <taxon>Magnoliopsida</taxon>
        <taxon>eudicotyledons</taxon>
        <taxon>Gunneridae</taxon>
        <taxon>Pentapetalae</taxon>
        <taxon>asterids</taxon>
        <taxon>campanulids</taxon>
        <taxon>Asterales</taxon>
        <taxon>Asteraceae</taxon>
        <taxon>Asteroideae</taxon>
        <taxon>Heliantheae alliance</taxon>
        <taxon>Heliantheae</taxon>
        <taxon>Helianthus</taxon>
    </lineage>
</organism>
<dbReference type="Pfam" id="PF13041">
    <property type="entry name" value="PPR_2"/>
    <property type="match status" value="4"/>
</dbReference>
<feature type="repeat" description="PPR" evidence="2">
    <location>
        <begin position="377"/>
        <end position="407"/>
    </location>
</feature>
<dbReference type="InterPro" id="IPR046960">
    <property type="entry name" value="PPR_At4g14850-like_plant"/>
</dbReference>
<keyword evidence="5" id="KW-1185">Reference proteome</keyword>
<reference evidence="4" key="2">
    <citation type="submission" date="2017-02" db="EMBL/GenBank/DDBJ databases">
        <title>Sunflower complete genome.</title>
        <authorList>
            <person name="Langlade N."/>
            <person name="Munos S."/>
        </authorList>
    </citation>
    <scope>NUCLEOTIDE SEQUENCE [LARGE SCALE GENOMIC DNA]</scope>
    <source>
        <tissue evidence="4">Leaves</tissue>
    </source>
</reference>
<evidence type="ECO:0000313" key="4">
    <source>
        <dbReference type="EMBL" id="OTG11804.1"/>
    </source>
</evidence>
<proteinExistence type="predicted"/>
<feature type="repeat" description="PPR" evidence="2">
    <location>
        <begin position="245"/>
        <end position="279"/>
    </location>
</feature>
<dbReference type="EMBL" id="MNCJ02000325">
    <property type="protein sequence ID" value="KAF5787135.1"/>
    <property type="molecule type" value="Genomic_DNA"/>
</dbReference>
<dbReference type="SUPFAM" id="SSF48452">
    <property type="entry name" value="TPR-like"/>
    <property type="match status" value="2"/>
</dbReference>
<dbReference type="Gramene" id="mRNA:HanXRQr2_Chr10g0449411">
    <property type="protein sequence ID" value="CDS:HanXRQr2_Chr10g0449411.1"/>
    <property type="gene ID" value="HanXRQr2_Chr10g0449411"/>
</dbReference>
<dbReference type="InterPro" id="IPR046848">
    <property type="entry name" value="E_motif"/>
</dbReference>
<sequence>MFVSTMKTDPLLDRISICKSMDQLKQIHLQAIVRGLSLNPLICFKLIVFCCTRDPGSVNYARQVFDIMPEPKVFIWNMMIKGYSRTNRTEYAVSMYVEMLRRDMKPDNYTFPFLLNGFTKRVGLEFGKGIHCHVCKFGFGSNPAVETSLMQMYSLRGDMSAARMVFDTCLKTKSNAIIWNIMIAGYNRSKWFNESRKLFHEMEKRRIEPTCVTLVSMLSVCSKLKDTTSCKYVHGYIYDGRIEPNLVLNNALVDAYAACGEMDAALSVFKNMKARDVISWTAILSGFLNIGKLDLARELFDEMPVRDSVSWTAMIDGYVKQNRFKEALMLFKNMQDAKVEPDEFTMVSILTACANTGALELGKWVNVCIDKNKIKNDVFVGNALIDMYFKCGEVGKAVDIFNKMPKRDKFTWTAIIVGYAINGFGNEAINMFNEMLNASIKPDHICYLGVLSACTHTGMVDEGRKFFADMSIHHGIEPEVEHYGCMVDLLGRAGLLAQAYDLINTMPVKPNSVVWRALLGACGIHKDVDLAEIAAKKLIELEPENGGVYVLLCNIYAACNRWDDLHKLRNIMMIRGVTKTPGCSSIEIYGTVNEFMARDRSHCRSEEIYSMVEMMTEELRVFGYAPEIGEDINM</sequence>
<feature type="repeat" description="PPR" evidence="2">
    <location>
        <begin position="72"/>
        <end position="106"/>
    </location>
</feature>
<evidence type="ECO:0000313" key="3">
    <source>
        <dbReference type="EMBL" id="KAF5787135.1"/>
    </source>
</evidence>
<dbReference type="Pfam" id="PF20431">
    <property type="entry name" value="E_motif"/>
    <property type="match status" value="1"/>
</dbReference>
<dbReference type="FunFam" id="1.25.40.10:FF:000470">
    <property type="entry name" value="Pentatricopeptide repeat-containing protein At5g66520"/>
    <property type="match status" value="1"/>
</dbReference>